<accession>A0A381RKA8</accession>
<dbReference type="SUPFAM" id="SSF52540">
    <property type="entry name" value="P-loop containing nucleoside triphosphate hydrolases"/>
    <property type="match status" value="1"/>
</dbReference>
<dbReference type="PANTHER" id="PTHR36451">
    <property type="entry name" value="PAPS-DEPENDENT SULFOTRANSFERASE STF3"/>
    <property type="match status" value="1"/>
</dbReference>
<dbReference type="InterPro" id="IPR052736">
    <property type="entry name" value="Stf3_sulfotransferase"/>
</dbReference>
<reference evidence="1" key="1">
    <citation type="submission" date="2018-05" db="EMBL/GenBank/DDBJ databases">
        <authorList>
            <person name="Lanie J.A."/>
            <person name="Ng W.-L."/>
            <person name="Kazmierczak K.M."/>
            <person name="Andrzejewski T.M."/>
            <person name="Davidsen T.M."/>
            <person name="Wayne K.J."/>
            <person name="Tettelin H."/>
            <person name="Glass J.I."/>
            <person name="Rusch D."/>
            <person name="Podicherti R."/>
            <person name="Tsui H.-C.T."/>
            <person name="Winkler M.E."/>
        </authorList>
    </citation>
    <scope>NUCLEOTIDE SEQUENCE</scope>
</reference>
<organism evidence="1">
    <name type="scientific">marine metagenome</name>
    <dbReference type="NCBI Taxonomy" id="408172"/>
    <lineage>
        <taxon>unclassified sequences</taxon>
        <taxon>metagenomes</taxon>
        <taxon>ecological metagenomes</taxon>
    </lineage>
</organism>
<dbReference type="AlphaFoldDB" id="A0A381RKA8"/>
<dbReference type="InterPro" id="IPR027417">
    <property type="entry name" value="P-loop_NTPase"/>
</dbReference>
<name>A0A381RKA8_9ZZZZ</name>
<dbReference type="Gene3D" id="3.40.50.300">
    <property type="entry name" value="P-loop containing nucleotide triphosphate hydrolases"/>
    <property type="match status" value="1"/>
</dbReference>
<dbReference type="PANTHER" id="PTHR36451:SF1">
    <property type="entry name" value="OMEGA-HYDROXY-BETA-DIHYDROMENAQUINONE-9 SULFOTRANSFERASE STF3"/>
    <property type="match status" value="1"/>
</dbReference>
<evidence type="ECO:0008006" key="2">
    <source>
        <dbReference type="Google" id="ProtNLM"/>
    </source>
</evidence>
<gene>
    <name evidence="1" type="ORF">METZ01_LOCUS44528</name>
</gene>
<proteinExistence type="predicted"/>
<dbReference type="Pfam" id="PF13469">
    <property type="entry name" value="Sulfotransfer_3"/>
    <property type="match status" value="1"/>
</dbReference>
<dbReference type="EMBL" id="UINC01001995">
    <property type="protein sequence ID" value="SUZ91674.1"/>
    <property type="molecule type" value="Genomic_DNA"/>
</dbReference>
<protein>
    <recommendedName>
        <fullName evidence="2">Sulfotransferase domain-containing protein</fullName>
    </recommendedName>
</protein>
<sequence length="362" mass="42225">MVLALKRIFKVYIIVGNTFGKWISPVFTGILLVILRVFVGLGRIFDLLLFPSIHTPIRQPIVIVGNPRSGTTFLHRYLIKQGLGTGSQLWQMIYPSITIQKIIKPMLPLLEVISPARHHSTEAHKTGLTSIETDDVSLLFRYFDGFFLYGFFLTFDERDLFDWVDPRIRDTSARDFSWFESLWKRNLRSNRGSRYIGKLFSLSGNLPAFQNHFSDAKVLYMLRDPLNVIPSGLSLVTGVLDKKFNFWSLDENIKSRFIERLYSALVELLNRFHDDWIQGKIDREKVLVVHYDKMMSDFESLMEEVLTFIDAEPTAEMIQNIRETAESQRQYRSGHRYDLEKFGLSAERIKKDCARIYQTFLN</sequence>
<evidence type="ECO:0000313" key="1">
    <source>
        <dbReference type="EMBL" id="SUZ91674.1"/>
    </source>
</evidence>